<evidence type="ECO:0000313" key="4">
    <source>
        <dbReference type="EMBL" id="PFH60814.1"/>
    </source>
</evidence>
<dbReference type="InterPro" id="IPR036526">
    <property type="entry name" value="C-N_Hydrolase_sf"/>
</dbReference>
<dbReference type="InterPro" id="IPR003010">
    <property type="entry name" value="C-N_Hydrolase"/>
</dbReference>
<keyword evidence="5" id="KW-1185">Reference proteome</keyword>
<evidence type="ECO:0000256" key="2">
    <source>
        <dbReference type="ARBA" id="ARBA00022801"/>
    </source>
</evidence>
<dbReference type="CDD" id="cd07572">
    <property type="entry name" value="nit"/>
    <property type="match status" value="1"/>
</dbReference>
<keyword evidence="2" id="KW-0378">Hydrolase</keyword>
<dbReference type="GO" id="GO:0006107">
    <property type="term" value="P:oxaloacetate metabolic process"/>
    <property type="evidence" value="ECO:0007669"/>
    <property type="project" value="TreeGrafter"/>
</dbReference>
<evidence type="ECO:0000256" key="1">
    <source>
        <dbReference type="ARBA" id="ARBA00010613"/>
    </source>
</evidence>
<proteinExistence type="inferred from homology"/>
<accession>A0A2A9PHW5</accession>
<gene>
    <name evidence="4" type="ORF">XA68_10275</name>
</gene>
<comment type="similarity">
    <text evidence="1">Belongs to the carbon-nitrogen hydrolase superfamily. NIT1/NIT2 family.</text>
</comment>
<protein>
    <recommendedName>
        <fullName evidence="3">CN hydrolase domain-containing protein</fullName>
    </recommendedName>
</protein>
<feature type="domain" description="CN hydrolase" evidence="3">
    <location>
        <begin position="52"/>
        <end position="308"/>
    </location>
</feature>
<name>A0A2A9PHW5_OPHUN</name>
<dbReference type="Proteomes" id="UP000037136">
    <property type="component" value="Unassembled WGS sequence"/>
</dbReference>
<dbReference type="EMBL" id="LAZP02000106">
    <property type="protein sequence ID" value="PFH60814.1"/>
    <property type="molecule type" value="Genomic_DNA"/>
</dbReference>
<dbReference type="FunFam" id="3.60.110.10:FF:000002">
    <property type="entry name" value="Nitrilase family member 2"/>
    <property type="match status" value="1"/>
</dbReference>
<dbReference type="STRING" id="268505.A0A2A9PHW5"/>
<dbReference type="PROSITE" id="PS01227">
    <property type="entry name" value="UPF0012"/>
    <property type="match status" value="1"/>
</dbReference>
<sequence>MQAARRIASFVPTATSRRFIRAMASDARELRWLPPDSPPAESKDLMVLKRDVSLGCIQMQIEAEKEANLRRATKAIASVARFGAKIIVLPECFNSPYGCNNFPKYAEKLLPSPPPRRESPTFHMLQNAASRNNVYLIGGSIPERDPDNPDRYYNTCLTFGPDGTLIDTFRKIHLFDIDIPGKISFRESEVLSPGNKMSLVELPEYGTIAIAICYDIRFPELATIAARNGAFALIYPGSFNLTTGALHWEVLARSRALDNQLYVAVCSPARDMSANYNSWGHSMIVDPMARIIAQADAKETAISYRLHNKAIADARRHIPLNSQRRFDIYPDVSKGVIGVAKPLS</sequence>
<reference evidence="4 5" key="1">
    <citation type="journal article" date="2015" name="BMC Genomics">
        <title>Gene expression during zombie ant biting behavior reflects the complexity underlying fungal parasitic behavioral manipulation.</title>
        <authorList>
            <person name="de Bekker C."/>
            <person name="Ohm R.A."/>
            <person name="Loreto R.G."/>
            <person name="Sebastian A."/>
            <person name="Albert I."/>
            <person name="Merrow M."/>
            <person name="Brachmann A."/>
            <person name="Hughes D.P."/>
        </authorList>
    </citation>
    <scope>NUCLEOTIDE SEQUENCE [LARGE SCALE GENOMIC DNA]</scope>
    <source>
        <strain evidence="4 5">SC16a</strain>
    </source>
</reference>
<dbReference type="GO" id="GO:0006528">
    <property type="term" value="P:asparagine metabolic process"/>
    <property type="evidence" value="ECO:0007669"/>
    <property type="project" value="TreeGrafter"/>
</dbReference>
<dbReference type="Gene3D" id="3.60.110.10">
    <property type="entry name" value="Carbon-nitrogen hydrolase"/>
    <property type="match status" value="1"/>
</dbReference>
<dbReference type="PANTHER" id="PTHR23088:SF30">
    <property type="entry name" value="OMEGA-AMIDASE NIT2"/>
    <property type="match status" value="1"/>
</dbReference>
<dbReference type="GO" id="GO:0005739">
    <property type="term" value="C:mitochondrion"/>
    <property type="evidence" value="ECO:0007669"/>
    <property type="project" value="TreeGrafter"/>
</dbReference>
<evidence type="ECO:0000259" key="3">
    <source>
        <dbReference type="PROSITE" id="PS50263"/>
    </source>
</evidence>
<dbReference type="AlphaFoldDB" id="A0A2A9PHW5"/>
<dbReference type="PROSITE" id="PS50263">
    <property type="entry name" value="CN_HYDROLASE"/>
    <property type="match status" value="1"/>
</dbReference>
<dbReference type="SUPFAM" id="SSF56317">
    <property type="entry name" value="Carbon-nitrogen hydrolase"/>
    <property type="match status" value="1"/>
</dbReference>
<evidence type="ECO:0000313" key="5">
    <source>
        <dbReference type="Proteomes" id="UP000037136"/>
    </source>
</evidence>
<organism evidence="4 5">
    <name type="scientific">Ophiocordyceps unilateralis</name>
    <name type="common">Zombie-ant fungus</name>
    <name type="synonym">Torrubia unilateralis</name>
    <dbReference type="NCBI Taxonomy" id="268505"/>
    <lineage>
        <taxon>Eukaryota</taxon>
        <taxon>Fungi</taxon>
        <taxon>Dikarya</taxon>
        <taxon>Ascomycota</taxon>
        <taxon>Pezizomycotina</taxon>
        <taxon>Sordariomycetes</taxon>
        <taxon>Hypocreomycetidae</taxon>
        <taxon>Hypocreales</taxon>
        <taxon>Ophiocordycipitaceae</taxon>
        <taxon>Ophiocordyceps</taxon>
    </lineage>
</organism>
<dbReference type="InterPro" id="IPR045254">
    <property type="entry name" value="Nit1/2_C-N_Hydrolase"/>
</dbReference>
<dbReference type="GO" id="GO:0050152">
    <property type="term" value="F:omega-amidase activity"/>
    <property type="evidence" value="ECO:0007669"/>
    <property type="project" value="TreeGrafter"/>
</dbReference>
<comment type="caution">
    <text evidence="4">The sequence shown here is derived from an EMBL/GenBank/DDBJ whole genome shotgun (WGS) entry which is preliminary data.</text>
</comment>
<dbReference type="Pfam" id="PF00795">
    <property type="entry name" value="CN_hydrolase"/>
    <property type="match status" value="1"/>
</dbReference>
<dbReference type="PANTHER" id="PTHR23088">
    <property type="entry name" value="NITRILASE-RELATED"/>
    <property type="match status" value="1"/>
</dbReference>
<dbReference type="InterPro" id="IPR001110">
    <property type="entry name" value="UPF0012_CS"/>
</dbReference>
<dbReference type="GO" id="GO:0006541">
    <property type="term" value="P:glutamine metabolic process"/>
    <property type="evidence" value="ECO:0007669"/>
    <property type="project" value="TreeGrafter"/>
</dbReference>
<reference evidence="4 5" key="2">
    <citation type="journal article" date="2017" name="Sci. Rep.">
        <title>Ant-infecting Ophiocordyceps genomes reveal a high diversity of potential behavioral manipulation genes and a possible major role for enterotoxins.</title>
        <authorList>
            <person name="de Bekker C."/>
            <person name="Ohm R.A."/>
            <person name="Evans H.C."/>
            <person name="Brachmann A."/>
            <person name="Hughes D.P."/>
        </authorList>
    </citation>
    <scope>NUCLEOTIDE SEQUENCE [LARGE SCALE GENOMIC DNA]</scope>
    <source>
        <strain evidence="4 5">SC16a</strain>
    </source>
</reference>
<dbReference type="OrthoDB" id="10250282at2759"/>